<feature type="domain" description="SANT" evidence="3">
    <location>
        <begin position="592"/>
        <end position="643"/>
    </location>
</feature>
<dbReference type="InterPro" id="IPR017884">
    <property type="entry name" value="SANT_dom"/>
</dbReference>
<evidence type="ECO:0000256" key="1">
    <source>
        <dbReference type="SAM" id="MobiDB-lite"/>
    </source>
</evidence>
<dbReference type="SUPFAM" id="SSF46689">
    <property type="entry name" value="Homeodomain-like"/>
    <property type="match status" value="2"/>
</dbReference>
<dbReference type="InterPro" id="IPR009057">
    <property type="entry name" value="Homeodomain-like_sf"/>
</dbReference>
<dbReference type="GeneID" id="28977222"/>
<dbReference type="EMBL" id="KQ474078">
    <property type="protein sequence ID" value="KPV75317.1"/>
    <property type="molecule type" value="Genomic_DNA"/>
</dbReference>
<dbReference type="PANTHER" id="PTHR13992:SF39">
    <property type="entry name" value="SMRTER, ISOFORM G"/>
    <property type="match status" value="1"/>
</dbReference>
<feature type="compositionally biased region" description="Low complexity" evidence="1">
    <location>
        <begin position="69"/>
        <end position="100"/>
    </location>
</feature>
<evidence type="ECO:0000313" key="6">
    <source>
        <dbReference type="Proteomes" id="UP000053890"/>
    </source>
</evidence>
<dbReference type="PROSITE" id="PS51294">
    <property type="entry name" value="HTH_MYB"/>
    <property type="match status" value="1"/>
</dbReference>
<feature type="compositionally biased region" description="Basic and acidic residues" evidence="1">
    <location>
        <begin position="177"/>
        <end position="195"/>
    </location>
</feature>
<feature type="domain" description="Myb-like" evidence="2">
    <location>
        <begin position="874"/>
        <end position="924"/>
    </location>
</feature>
<dbReference type="SMART" id="SM00717">
    <property type="entry name" value="SANT"/>
    <property type="match status" value="2"/>
</dbReference>
<feature type="compositionally biased region" description="Low complexity" evidence="1">
    <location>
        <begin position="974"/>
        <end position="997"/>
    </location>
</feature>
<feature type="region of interest" description="Disordered" evidence="1">
    <location>
        <begin position="1"/>
        <end position="354"/>
    </location>
</feature>
<proteinExistence type="predicted"/>
<dbReference type="PANTHER" id="PTHR13992">
    <property type="entry name" value="NUCLEAR RECEPTOR CO-REPRESSOR RELATED NCOR"/>
    <property type="match status" value="1"/>
</dbReference>
<feature type="compositionally biased region" description="Basic residues" evidence="1">
    <location>
        <begin position="653"/>
        <end position="662"/>
    </location>
</feature>
<gene>
    <name evidence="5" type="ORF">RHOBADRAFT_53310</name>
</gene>
<feature type="region of interest" description="Disordered" evidence="1">
    <location>
        <begin position="447"/>
        <end position="495"/>
    </location>
</feature>
<dbReference type="GO" id="GO:0034967">
    <property type="term" value="C:Set3 complex"/>
    <property type="evidence" value="ECO:0007669"/>
    <property type="project" value="TreeGrafter"/>
</dbReference>
<keyword evidence="6" id="KW-1185">Reference proteome</keyword>
<dbReference type="GO" id="GO:0006357">
    <property type="term" value="P:regulation of transcription by RNA polymerase II"/>
    <property type="evidence" value="ECO:0007669"/>
    <property type="project" value="TreeGrafter"/>
</dbReference>
<dbReference type="OMA" id="HPKNYGV"/>
<dbReference type="InterPro" id="IPR017930">
    <property type="entry name" value="Myb_dom"/>
</dbReference>
<dbReference type="CDD" id="cd00167">
    <property type="entry name" value="SANT"/>
    <property type="match status" value="2"/>
</dbReference>
<feature type="compositionally biased region" description="Low complexity" evidence="1">
    <location>
        <begin position="724"/>
        <end position="741"/>
    </location>
</feature>
<accession>A0A194S3Z6</accession>
<evidence type="ECO:0008006" key="7">
    <source>
        <dbReference type="Google" id="ProtNLM"/>
    </source>
</evidence>
<protein>
    <recommendedName>
        <fullName evidence="7">SANT domain-containing protein</fullName>
    </recommendedName>
</protein>
<reference evidence="5 6" key="1">
    <citation type="journal article" date="2015" name="Front. Microbiol.">
        <title>Genome sequence of the plant growth promoting endophytic yeast Rhodotorula graminis WP1.</title>
        <authorList>
            <person name="Firrincieli A."/>
            <person name="Otillar R."/>
            <person name="Salamov A."/>
            <person name="Schmutz J."/>
            <person name="Khan Z."/>
            <person name="Redman R.S."/>
            <person name="Fleck N.D."/>
            <person name="Lindquist E."/>
            <person name="Grigoriev I.V."/>
            <person name="Doty S.L."/>
        </authorList>
    </citation>
    <scope>NUCLEOTIDE SEQUENCE [LARGE SCALE GENOMIC DNA]</scope>
    <source>
        <strain evidence="5 6">WP1</strain>
    </source>
</reference>
<dbReference type="AlphaFoldDB" id="A0A194S3Z6"/>
<dbReference type="PROSITE" id="PS50090">
    <property type="entry name" value="MYB_LIKE"/>
    <property type="match status" value="1"/>
</dbReference>
<feature type="compositionally biased region" description="Polar residues" evidence="1">
    <location>
        <begin position="453"/>
        <end position="467"/>
    </location>
</feature>
<feature type="compositionally biased region" description="Low complexity" evidence="1">
    <location>
        <begin position="1210"/>
        <end position="1224"/>
    </location>
</feature>
<dbReference type="Gene3D" id="1.10.10.60">
    <property type="entry name" value="Homeodomain-like"/>
    <property type="match status" value="1"/>
</dbReference>
<feature type="compositionally biased region" description="Pro residues" evidence="1">
    <location>
        <begin position="153"/>
        <end position="172"/>
    </location>
</feature>
<feature type="compositionally biased region" description="Low complexity" evidence="1">
    <location>
        <begin position="1143"/>
        <end position="1157"/>
    </location>
</feature>
<dbReference type="Gene3D" id="1.20.58.1880">
    <property type="match status" value="1"/>
</dbReference>
<dbReference type="Proteomes" id="UP000053890">
    <property type="component" value="Unassembled WGS sequence"/>
</dbReference>
<dbReference type="OrthoDB" id="10258692at2759"/>
<evidence type="ECO:0000259" key="3">
    <source>
        <dbReference type="PROSITE" id="PS51293"/>
    </source>
</evidence>
<sequence>MAPPPAAALAAPVEPSVPPAVPLERADAPMQDVQQAALEREEGELASSPVKAPESPESAPVGVPRLVEPAPAASTVPASTPADTSAPSPSTSISTSASTLLPPPHADTKPLSSLGAPPSPAPAPAAVPSLGAATPASLALARPTPSPAARQRPLPPPPPPPYIPPVPVPTPAVEPSVEPRADVQSAAEHEHEHESAGPARALEAEPERFERSSPRPRVGEVDGRAQPEKRQSSSPSVAPVGKLVDVEASAAQEDVEMAELAPAAARPAVAEQEQEQGDTDMRDAELDKDVDGAHGPPAPAPPSPHPTDELHRHSPTTPQEQDHERERSSSPATRRGDEDDTVGLGAQHADEDPRVAIEQQRLRLTGGVVVPEVGSAERDEVLGATWDALVEPHERLSGALFDDFAARDDRRRDKAIALRRQYKALNDDWKAHCVRLDKLRDRVHRREQHPALGSSSSVATAPQTPSIDSAGMPFYPEPVTPGPSHGGVGGGGGGGLFGGGISSRANRRSAGGAGAAFGGYGDAVRSEAEFLEILASLETADLRDPDARAARTAAVVPDMVIDPSERREVLELAFDDDRYLVDDPVDAYGIDQPLDVWTEDEVETFCKRYAAHPKQFGKIAADLADKSTAQCVLFYYRMKNTIDFRSLSERRGRDGRRKKSKKRPEGGKGSSLLSNLNKKPRMAAPPAPIDERDDEDDGESAPTSPRLNRREPPTSTSAVFTPGPSFARSRPRPSASATASAQEDVSDDGATSRPSTAQTPKSSFLPPASSTPANAAVAAPTPAAHAQLPPSEGMMEAAEALGALGALAAGDDGDESMQTDDLATPKARARKPRSSSAATATDPDAHLGDDSTTPAGPPEPVGAAVGDKAAKPKRRSNTSSYWTVAERNEIVRLLGVHGTDWKKVAEGVGNKTWVQCRNWYQSNAKKQNLVDIVNEGDSVELDGPAAVEHLGHGNLLQERLVTGANGPALPRAGFFDPPDRQQLPPLPSLDNPSSRRSSTGKAGMHIRNMLNDEPEEEGATTPARDDWFGTDGGDAASVSTEDDPDAALAAVTTAQPASSLLSRYDERALDAMRPSSAPQAIETVRAPLNGLPSLFRATQRLPSFPSSLSERRLEAQPRMPAFAGQQPPQWTRSPASPFGAFVASPAPTASPLTPAQAASGDYYRRATFESARTVPGTPDYFTPKPAAPYERYARSVDPAGSTPTVVPYGQQHPSQQQQQQQSASTYPPPHSHPHPHPHSHHHHAHPSPQWSHDPSRR</sequence>
<dbReference type="PROSITE" id="PS51293">
    <property type="entry name" value="SANT"/>
    <property type="match status" value="1"/>
</dbReference>
<organism evidence="5 6">
    <name type="scientific">Rhodotorula graminis (strain WP1)</name>
    <dbReference type="NCBI Taxonomy" id="578459"/>
    <lineage>
        <taxon>Eukaryota</taxon>
        <taxon>Fungi</taxon>
        <taxon>Dikarya</taxon>
        <taxon>Basidiomycota</taxon>
        <taxon>Pucciniomycotina</taxon>
        <taxon>Microbotryomycetes</taxon>
        <taxon>Sporidiobolales</taxon>
        <taxon>Sporidiobolaceae</taxon>
        <taxon>Rhodotorula</taxon>
    </lineage>
</organism>
<feature type="compositionally biased region" description="Basic and acidic residues" evidence="1">
    <location>
        <begin position="279"/>
        <end position="292"/>
    </location>
</feature>
<dbReference type="STRING" id="578459.A0A194S3Z6"/>
<feature type="compositionally biased region" description="Pro residues" evidence="1">
    <location>
        <begin position="296"/>
        <end position="305"/>
    </location>
</feature>
<feature type="region of interest" description="Disordered" evidence="1">
    <location>
        <begin position="1122"/>
        <end position="1157"/>
    </location>
</feature>
<dbReference type="InterPro" id="IPR001005">
    <property type="entry name" value="SANT/Myb"/>
</dbReference>
<feature type="compositionally biased region" description="Low complexity" evidence="1">
    <location>
        <begin position="258"/>
        <end position="271"/>
    </location>
</feature>
<feature type="region of interest" description="Disordered" evidence="1">
    <location>
        <begin position="1169"/>
        <end position="1257"/>
    </location>
</feature>
<feature type="compositionally biased region" description="Basic and acidic residues" evidence="1">
    <location>
        <begin position="202"/>
        <end position="231"/>
    </location>
</feature>
<feature type="compositionally biased region" description="Basic residues" evidence="1">
    <location>
        <begin position="1231"/>
        <end position="1245"/>
    </location>
</feature>
<feature type="compositionally biased region" description="Low complexity" evidence="1">
    <location>
        <begin position="766"/>
        <end position="797"/>
    </location>
</feature>
<feature type="region of interest" description="Disordered" evidence="1">
    <location>
        <begin position="647"/>
        <end position="797"/>
    </location>
</feature>
<evidence type="ECO:0000259" key="4">
    <source>
        <dbReference type="PROSITE" id="PS51294"/>
    </source>
</evidence>
<feature type="compositionally biased region" description="Polar residues" evidence="1">
    <location>
        <begin position="752"/>
        <end position="762"/>
    </location>
</feature>
<dbReference type="RefSeq" id="XP_018271366.1">
    <property type="nucleotide sequence ID" value="XM_018416774.1"/>
</dbReference>
<dbReference type="Pfam" id="PF00249">
    <property type="entry name" value="Myb_DNA-binding"/>
    <property type="match status" value="1"/>
</dbReference>
<evidence type="ECO:0000313" key="5">
    <source>
        <dbReference type="EMBL" id="KPV75317.1"/>
    </source>
</evidence>
<feature type="region of interest" description="Disordered" evidence="1">
    <location>
        <begin position="967"/>
        <end position="1044"/>
    </location>
</feature>
<feature type="compositionally biased region" description="Gly residues" evidence="1">
    <location>
        <begin position="484"/>
        <end position="495"/>
    </location>
</feature>
<evidence type="ECO:0000259" key="2">
    <source>
        <dbReference type="PROSITE" id="PS50090"/>
    </source>
</evidence>
<name>A0A194S3Z6_RHOGW</name>
<dbReference type="InterPro" id="IPR051571">
    <property type="entry name" value="N-CoR_corepressor"/>
</dbReference>
<feature type="region of interest" description="Disordered" evidence="1">
    <location>
        <begin position="809"/>
        <end position="880"/>
    </location>
</feature>
<feature type="domain" description="HTH myb-type" evidence="4">
    <location>
        <begin position="882"/>
        <end position="928"/>
    </location>
</feature>